<dbReference type="Proteomes" id="UP000267821">
    <property type="component" value="Unassembled WGS sequence"/>
</dbReference>
<gene>
    <name evidence="2" type="ORF">L211DRAFT_841197</name>
    <name evidence="1" type="ORF">L211DRAFT_844063</name>
</gene>
<proteinExistence type="predicted"/>
<feature type="non-terminal residue" evidence="1">
    <location>
        <position position="65"/>
    </location>
</feature>
<name>A0A3N4LBS2_9PEZI</name>
<keyword evidence="3" id="KW-1185">Reference proteome</keyword>
<dbReference type="AlphaFoldDB" id="A0A3N4LBS2"/>
<accession>A0A3N4LBS2</accession>
<reference evidence="1 3" key="1">
    <citation type="journal article" date="2018" name="Nat. Ecol. Evol.">
        <title>Pezizomycetes genomes reveal the molecular basis of ectomycorrhizal truffle lifestyle.</title>
        <authorList>
            <person name="Murat C."/>
            <person name="Payen T."/>
            <person name="Noel B."/>
            <person name="Kuo A."/>
            <person name="Morin E."/>
            <person name="Chen J."/>
            <person name="Kohler A."/>
            <person name="Krizsan K."/>
            <person name="Balestrini R."/>
            <person name="Da Silva C."/>
            <person name="Montanini B."/>
            <person name="Hainaut M."/>
            <person name="Levati E."/>
            <person name="Barry K.W."/>
            <person name="Belfiori B."/>
            <person name="Cichocki N."/>
            <person name="Clum A."/>
            <person name="Dockter R.B."/>
            <person name="Fauchery L."/>
            <person name="Guy J."/>
            <person name="Iotti M."/>
            <person name="Le Tacon F."/>
            <person name="Lindquist E.A."/>
            <person name="Lipzen A."/>
            <person name="Malagnac F."/>
            <person name="Mello A."/>
            <person name="Molinier V."/>
            <person name="Miyauchi S."/>
            <person name="Poulain J."/>
            <person name="Riccioni C."/>
            <person name="Rubini A."/>
            <person name="Sitrit Y."/>
            <person name="Splivallo R."/>
            <person name="Traeger S."/>
            <person name="Wang M."/>
            <person name="Zifcakova L."/>
            <person name="Wipf D."/>
            <person name="Zambonelli A."/>
            <person name="Paolocci F."/>
            <person name="Nowrousian M."/>
            <person name="Ottonello S."/>
            <person name="Baldrian P."/>
            <person name="Spatafora J.W."/>
            <person name="Henrissat B."/>
            <person name="Nagy L.G."/>
            <person name="Aury J.M."/>
            <person name="Wincker P."/>
            <person name="Grigoriev I.V."/>
            <person name="Bonfante P."/>
            <person name="Martin F.M."/>
        </authorList>
    </citation>
    <scope>NUCLEOTIDE SEQUENCE [LARGE SCALE GENOMIC DNA]</scope>
    <source>
        <strain evidence="1 3">ATCC MYA-4762</strain>
    </source>
</reference>
<sequence length="65" mass="7150">MEAIHERQRGVWVLRIISIGASKAISNLPLVIENAVEGKAAEGGRSRVQKFSHIRGCCPRGCFDM</sequence>
<organism evidence="1 3">
    <name type="scientific">Terfezia boudieri ATCC MYA-4762</name>
    <dbReference type="NCBI Taxonomy" id="1051890"/>
    <lineage>
        <taxon>Eukaryota</taxon>
        <taxon>Fungi</taxon>
        <taxon>Dikarya</taxon>
        <taxon>Ascomycota</taxon>
        <taxon>Pezizomycotina</taxon>
        <taxon>Pezizomycetes</taxon>
        <taxon>Pezizales</taxon>
        <taxon>Pezizaceae</taxon>
        <taxon>Terfezia</taxon>
    </lineage>
</organism>
<evidence type="ECO:0000313" key="1">
    <source>
        <dbReference type="EMBL" id="RPB18091.1"/>
    </source>
</evidence>
<evidence type="ECO:0000313" key="3">
    <source>
        <dbReference type="Proteomes" id="UP000267821"/>
    </source>
</evidence>
<dbReference type="EMBL" id="ML121566">
    <property type="protein sequence ID" value="RPB20888.1"/>
    <property type="molecule type" value="Genomic_DNA"/>
</dbReference>
<dbReference type="EMBL" id="ML121702">
    <property type="protein sequence ID" value="RPB18091.1"/>
    <property type="molecule type" value="Genomic_DNA"/>
</dbReference>
<evidence type="ECO:0000313" key="2">
    <source>
        <dbReference type="EMBL" id="RPB20888.1"/>
    </source>
</evidence>
<protein>
    <submittedName>
        <fullName evidence="1">Uncharacterized protein</fullName>
    </submittedName>
</protein>